<gene>
    <name evidence="1" type="ORF">RHSIM_Rhsim06G0148900</name>
</gene>
<accession>A0A834LKE2</accession>
<sequence>MDSLSGSFAPTKEARIALYAVMEPLYVQDRINEERLFMGAVVDAAAHFSNIPVILVCNKKDLHLPLRWSTSPYHRHSKESV</sequence>
<comment type="caution">
    <text evidence="1">The sequence shown here is derived from an EMBL/GenBank/DDBJ whole genome shotgun (WGS) entry which is preliminary data.</text>
</comment>
<evidence type="ECO:0000313" key="1">
    <source>
        <dbReference type="EMBL" id="KAF7140594.1"/>
    </source>
</evidence>
<dbReference type="AlphaFoldDB" id="A0A834LKE2"/>
<dbReference type="OrthoDB" id="10478965at2759"/>
<dbReference type="EMBL" id="WJXA01000006">
    <property type="protein sequence ID" value="KAF7140594.1"/>
    <property type="molecule type" value="Genomic_DNA"/>
</dbReference>
<proteinExistence type="predicted"/>
<protein>
    <submittedName>
        <fullName evidence="1">Uncharacterized protein</fullName>
    </submittedName>
</protein>
<dbReference type="Proteomes" id="UP000626092">
    <property type="component" value="Unassembled WGS sequence"/>
</dbReference>
<organism evidence="1 2">
    <name type="scientific">Rhododendron simsii</name>
    <name type="common">Sims's rhododendron</name>
    <dbReference type="NCBI Taxonomy" id="118357"/>
    <lineage>
        <taxon>Eukaryota</taxon>
        <taxon>Viridiplantae</taxon>
        <taxon>Streptophyta</taxon>
        <taxon>Embryophyta</taxon>
        <taxon>Tracheophyta</taxon>
        <taxon>Spermatophyta</taxon>
        <taxon>Magnoliopsida</taxon>
        <taxon>eudicotyledons</taxon>
        <taxon>Gunneridae</taxon>
        <taxon>Pentapetalae</taxon>
        <taxon>asterids</taxon>
        <taxon>Ericales</taxon>
        <taxon>Ericaceae</taxon>
        <taxon>Ericoideae</taxon>
        <taxon>Rhodoreae</taxon>
        <taxon>Rhododendron</taxon>
    </lineage>
</organism>
<keyword evidence="2" id="KW-1185">Reference proteome</keyword>
<reference evidence="1" key="1">
    <citation type="submission" date="2019-11" db="EMBL/GenBank/DDBJ databases">
        <authorList>
            <person name="Liu Y."/>
            <person name="Hou J."/>
            <person name="Li T.-Q."/>
            <person name="Guan C.-H."/>
            <person name="Wu X."/>
            <person name="Wu H.-Z."/>
            <person name="Ling F."/>
            <person name="Zhang R."/>
            <person name="Shi X.-G."/>
            <person name="Ren J.-P."/>
            <person name="Chen E.-F."/>
            <person name="Sun J.-M."/>
        </authorList>
    </citation>
    <scope>NUCLEOTIDE SEQUENCE</scope>
    <source>
        <strain evidence="1">Adult_tree_wgs_1</strain>
        <tissue evidence="1">Leaves</tissue>
    </source>
</reference>
<name>A0A834LKE2_RHOSS</name>
<evidence type="ECO:0000313" key="2">
    <source>
        <dbReference type="Proteomes" id="UP000626092"/>
    </source>
</evidence>